<reference evidence="2" key="1">
    <citation type="submission" date="2022-06" db="EMBL/GenBank/DDBJ databases">
        <title>Genome Sequence of Candolleomyces eurysporus.</title>
        <authorList>
            <person name="Buettner E."/>
        </authorList>
    </citation>
    <scope>NUCLEOTIDE SEQUENCE</scope>
    <source>
        <strain evidence="2">VTCC 930004</strain>
    </source>
</reference>
<sequence length="626" mass="69562">MAPNRQDGPININASEHLCHRCSNALLIKGPAQEGAHPGQYYLHCNAYAGWHYVFPKGIAPLAYMANPPPVPFLAVPPTPLGASNGPPAKPKIHCIIAGSCSMKGHTERALTGKQKGKLGNQPPNLLPVLQQMEHRIRELHEDSRLTLFKVPSTSNNSSPWIPQLSDDAEALLQWGRDNGDSDAESFDEHMLTLGLEASRQEARITREGDSLRVGTSSSSGSLLSVTPLSTSQPGSQLPSVQALFAAVDLQASSPAMTSQAPPPKPTAKPTITRQLDTLWHQDWSKLAEEQGDRAQQPKSLCQAEKVQNFTVVYWDSHDCEPTIVEVSTSEYRDWPIFRIEDSPLVDGIVESEAVQYYSYTNEHWTTIPRNHPIQVRVNAFVLLRRPNVKRLKDFEHYLSRGRKEAPTSSIMHQRQNMPGECQGTLTKLKASKISQEPTVSPDSSPARTPKRRRTRRTSTAEFTFTALPNPPVLTVWPSPPPLSNSPLLSPTILPSSSSTVVASVSSCSVETIEFSSDSEAEIDIPEHAQLPCMVRTSAAWPNGLYAIEMDMFFIKINELKQQKVRPFAKRFQRVFGEDAPPESTYYDQLGRWKNASAEDREEARGFGYIEEGLWQNFVKDHPIRG</sequence>
<comment type="caution">
    <text evidence="2">The sequence shown here is derived from an EMBL/GenBank/DDBJ whole genome shotgun (WGS) entry which is preliminary data.</text>
</comment>
<dbReference type="EMBL" id="JANBPK010001019">
    <property type="protein sequence ID" value="KAJ2927259.1"/>
    <property type="molecule type" value="Genomic_DNA"/>
</dbReference>
<feature type="region of interest" description="Disordered" evidence="1">
    <location>
        <begin position="433"/>
        <end position="460"/>
    </location>
</feature>
<protein>
    <submittedName>
        <fullName evidence="2">Uncharacterized protein</fullName>
    </submittedName>
</protein>
<dbReference type="AlphaFoldDB" id="A0A9W8J4G3"/>
<keyword evidence="3" id="KW-1185">Reference proteome</keyword>
<dbReference type="Proteomes" id="UP001140091">
    <property type="component" value="Unassembled WGS sequence"/>
</dbReference>
<feature type="compositionally biased region" description="Basic and acidic residues" evidence="1">
    <location>
        <begin position="202"/>
        <end position="211"/>
    </location>
</feature>
<feature type="non-terminal residue" evidence="2">
    <location>
        <position position="626"/>
    </location>
</feature>
<name>A0A9W8J4G3_9AGAR</name>
<evidence type="ECO:0000313" key="2">
    <source>
        <dbReference type="EMBL" id="KAJ2927259.1"/>
    </source>
</evidence>
<dbReference type="OrthoDB" id="3070377at2759"/>
<feature type="region of interest" description="Disordered" evidence="1">
    <location>
        <begin position="202"/>
        <end position="237"/>
    </location>
</feature>
<evidence type="ECO:0000256" key="1">
    <source>
        <dbReference type="SAM" id="MobiDB-lite"/>
    </source>
</evidence>
<feature type="compositionally biased region" description="Low complexity" evidence="1">
    <location>
        <begin position="212"/>
        <end position="232"/>
    </location>
</feature>
<accession>A0A9W8J4G3</accession>
<proteinExistence type="predicted"/>
<organism evidence="2 3">
    <name type="scientific">Candolleomyces eurysporus</name>
    <dbReference type="NCBI Taxonomy" id="2828524"/>
    <lineage>
        <taxon>Eukaryota</taxon>
        <taxon>Fungi</taxon>
        <taxon>Dikarya</taxon>
        <taxon>Basidiomycota</taxon>
        <taxon>Agaricomycotina</taxon>
        <taxon>Agaricomycetes</taxon>
        <taxon>Agaricomycetidae</taxon>
        <taxon>Agaricales</taxon>
        <taxon>Agaricineae</taxon>
        <taxon>Psathyrellaceae</taxon>
        <taxon>Candolleomyces</taxon>
    </lineage>
</organism>
<feature type="compositionally biased region" description="Polar residues" evidence="1">
    <location>
        <begin position="433"/>
        <end position="443"/>
    </location>
</feature>
<evidence type="ECO:0000313" key="3">
    <source>
        <dbReference type="Proteomes" id="UP001140091"/>
    </source>
</evidence>
<gene>
    <name evidence="2" type="ORF">H1R20_g9834</name>
</gene>